<gene>
    <name evidence="1" type="ORF">BV25DRAFT_1915498</name>
</gene>
<dbReference type="Proteomes" id="UP000814140">
    <property type="component" value="Unassembled WGS sequence"/>
</dbReference>
<protein>
    <submittedName>
        <fullName evidence="1">Uncharacterized protein</fullName>
    </submittedName>
</protein>
<accession>A0ACB8T4W3</accession>
<sequence>MSSFFVMPSEVAEHSLTFCHPRDVAAFSQTCRRAHALIYKATDQYLWRSLFLRYPFDDPRKAVGASPTSEFDWSGKLKRRVFAETIARQGGDRHELLDALLECIEEAAPLSLGREHEHSHNISWVEEILIESDTLALEPEFTESEKLARLRAHLALSLEPGVGTAAPERVKAFRRISRIFVYDLRNYLAECQWGPFTARAEGVYWAHVNAIVNVITMNLRDFGIQWPRDFKPPLSVYGLQATRAYSAPDTLKRSPLDWAGVEGYWMRIVCFCDYRDLIRFNASGWRAGFFDDEYEEASRLLRLNLRLVSVETDPEVLAKLPDPTRPPITFGGTMRGFNAEEQLDRAVRGTVRVMPDGNIRWSFTSIYDSHDQWSSEGVQIGGVCSAAGVVGAWTGAYHEHGDPAGKHPCRYRPFWLFKANEATPKASWPE</sequence>
<evidence type="ECO:0000313" key="1">
    <source>
        <dbReference type="EMBL" id="KAI0063176.1"/>
    </source>
</evidence>
<organism evidence="1 2">
    <name type="scientific">Artomyces pyxidatus</name>
    <dbReference type="NCBI Taxonomy" id="48021"/>
    <lineage>
        <taxon>Eukaryota</taxon>
        <taxon>Fungi</taxon>
        <taxon>Dikarya</taxon>
        <taxon>Basidiomycota</taxon>
        <taxon>Agaricomycotina</taxon>
        <taxon>Agaricomycetes</taxon>
        <taxon>Russulales</taxon>
        <taxon>Auriscalpiaceae</taxon>
        <taxon>Artomyces</taxon>
    </lineage>
</organism>
<name>A0ACB8T4W3_9AGAM</name>
<reference evidence="1" key="2">
    <citation type="journal article" date="2022" name="New Phytol.">
        <title>Evolutionary transition to the ectomycorrhizal habit in the genomes of a hyperdiverse lineage of mushroom-forming fungi.</title>
        <authorList>
            <person name="Looney B."/>
            <person name="Miyauchi S."/>
            <person name="Morin E."/>
            <person name="Drula E."/>
            <person name="Courty P.E."/>
            <person name="Kohler A."/>
            <person name="Kuo A."/>
            <person name="LaButti K."/>
            <person name="Pangilinan J."/>
            <person name="Lipzen A."/>
            <person name="Riley R."/>
            <person name="Andreopoulos W."/>
            <person name="He G."/>
            <person name="Johnson J."/>
            <person name="Nolan M."/>
            <person name="Tritt A."/>
            <person name="Barry K.W."/>
            <person name="Grigoriev I.V."/>
            <person name="Nagy L.G."/>
            <person name="Hibbett D."/>
            <person name="Henrissat B."/>
            <person name="Matheny P.B."/>
            <person name="Labbe J."/>
            <person name="Martin F.M."/>
        </authorList>
    </citation>
    <scope>NUCLEOTIDE SEQUENCE</scope>
    <source>
        <strain evidence="1">HHB10654</strain>
    </source>
</reference>
<evidence type="ECO:0000313" key="2">
    <source>
        <dbReference type="Proteomes" id="UP000814140"/>
    </source>
</evidence>
<comment type="caution">
    <text evidence="1">The sequence shown here is derived from an EMBL/GenBank/DDBJ whole genome shotgun (WGS) entry which is preliminary data.</text>
</comment>
<proteinExistence type="predicted"/>
<reference evidence="1" key="1">
    <citation type="submission" date="2021-03" db="EMBL/GenBank/DDBJ databases">
        <authorList>
            <consortium name="DOE Joint Genome Institute"/>
            <person name="Ahrendt S."/>
            <person name="Looney B.P."/>
            <person name="Miyauchi S."/>
            <person name="Morin E."/>
            <person name="Drula E."/>
            <person name="Courty P.E."/>
            <person name="Chicoki N."/>
            <person name="Fauchery L."/>
            <person name="Kohler A."/>
            <person name="Kuo A."/>
            <person name="Labutti K."/>
            <person name="Pangilinan J."/>
            <person name="Lipzen A."/>
            <person name="Riley R."/>
            <person name="Andreopoulos W."/>
            <person name="He G."/>
            <person name="Johnson J."/>
            <person name="Barry K.W."/>
            <person name="Grigoriev I.V."/>
            <person name="Nagy L."/>
            <person name="Hibbett D."/>
            <person name="Henrissat B."/>
            <person name="Matheny P.B."/>
            <person name="Labbe J."/>
            <person name="Martin F."/>
        </authorList>
    </citation>
    <scope>NUCLEOTIDE SEQUENCE</scope>
    <source>
        <strain evidence="1">HHB10654</strain>
    </source>
</reference>
<keyword evidence="2" id="KW-1185">Reference proteome</keyword>
<dbReference type="EMBL" id="MU277204">
    <property type="protein sequence ID" value="KAI0063176.1"/>
    <property type="molecule type" value="Genomic_DNA"/>
</dbReference>